<dbReference type="GO" id="GO:0160148">
    <property type="term" value="F:tRNA pseudouridine(55) synthase activity"/>
    <property type="evidence" value="ECO:0007669"/>
    <property type="project" value="UniProtKB-EC"/>
</dbReference>
<dbReference type="HAMAP" id="MF_01080">
    <property type="entry name" value="TruB_bact"/>
    <property type="match status" value="1"/>
</dbReference>
<dbReference type="InterPro" id="IPR032819">
    <property type="entry name" value="TruB_C"/>
</dbReference>
<name>A0A0R2HP33_9FIRM</name>
<evidence type="ECO:0000256" key="5">
    <source>
        <dbReference type="HAMAP-Rule" id="MF_01080"/>
    </source>
</evidence>
<keyword evidence="4 5" id="KW-0413">Isomerase</keyword>
<dbReference type="Proteomes" id="UP000051841">
    <property type="component" value="Unassembled WGS sequence"/>
</dbReference>
<sequence>MENGILLINKEAGMTSHDVVNRVRKIMHTKKVGHAGTLDPDATGVLVLCINKATKALQFLTADEKEYIATMSLGTSTTTYDASGDVTSEKEFTGYHHLEEVLSSFIGKQKQVPPMYSAIKVNGKKLYEYAREGKKIEVEPRDIDIKEIELLKEEGHEITFRVKCSKGTYIRSLCVDLAKALGYPGHMKKLIRTQSGAFRIDDCITLSELEQGEYKIISLEEAFSSFDKIVVEDDSIVTTGKKIKSDIDHQVAVYSKSGALLAIYGPDGKGNLKSMRGLF</sequence>
<protein>
    <recommendedName>
        <fullName evidence="5">tRNA pseudouridine synthase B</fullName>
        <ecNumber evidence="5">5.4.99.25</ecNumber>
    </recommendedName>
    <alternativeName>
        <fullName evidence="5">tRNA pseudouridine(55) synthase</fullName>
        <shortName evidence="5">Psi55 synthase</shortName>
    </alternativeName>
    <alternativeName>
        <fullName evidence="5">tRNA pseudouridylate synthase</fullName>
    </alternativeName>
    <alternativeName>
        <fullName evidence="5">tRNA-uridine isomerase</fullName>
    </alternativeName>
</protein>
<evidence type="ECO:0000313" key="9">
    <source>
        <dbReference type="Proteomes" id="UP000051841"/>
    </source>
</evidence>
<evidence type="ECO:0000256" key="2">
    <source>
        <dbReference type="ARBA" id="ARBA00005642"/>
    </source>
</evidence>
<feature type="domain" description="Pseudouridine synthase II N-terminal" evidence="6">
    <location>
        <begin position="24"/>
        <end position="170"/>
    </location>
</feature>
<keyword evidence="9" id="KW-1185">Reference proteome</keyword>
<evidence type="ECO:0000259" key="7">
    <source>
        <dbReference type="Pfam" id="PF16198"/>
    </source>
</evidence>
<organism evidence="8 9">
    <name type="scientific">Kandleria vitulina DSM 20405</name>
    <dbReference type="NCBI Taxonomy" id="1410657"/>
    <lineage>
        <taxon>Bacteria</taxon>
        <taxon>Bacillati</taxon>
        <taxon>Bacillota</taxon>
        <taxon>Erysipelotrichia</taxon>
        <taxon>Erysipelotrichales</taxon>
        <taxon>Coprobacillaceae</taxon>
        <taxon>Kandleria</taxon>
    </lineage>
</organism>
<evidence type="ECO:0000256" key="4">
    <source>
        <dbReference type="ARBA" id="ARBA00023235"/>
    </source>
</evidence>
<gene>
    <name evidence="5" type="primary">truB</name>
    <name evidence="8" type="ORF">IV49_GL000769</name>
</gene>
<dbReference type="Pfam" id="PF01509">
    <property type="entry name" value="TruB_N"/>
    <property type="match status" value="1"/>
</dbReference>
<dbReference type="EC" id="5.4.99.25" evidence="5"/>
<dbReference type="PANTHER" id="PTHR13767">
    <property type="entry name" value="TRNA-PSEUDOURIDINE SYNTHASE"/>
    <property type="match status" value="1"/>
</dbReference>
<evidence type="ECO:0000259" key="6">
    <source>
        <dbReference type="Pfam" id="PF01509"/>
    </source>
</evidence>
<proteinExistence type="inferred from homology"/>
<keyword evidence="3 5" id="KW-0819">tRNA processing</keyword>
<accession>A0A0R2HP33</accession>
<dbReference type="Gene3D" id="3.30.2350.10">
    <property type="entry name" value="Pseudouridine synthase"/>
    <property type="match status" value="1"/>
</dbReference>
<dbReference type="GO" id="GO:0003723">
    <property type="term" value="F:RNA binding"/>
    <property type="evidence" value="ECO:0007669"/>
    <property type="project" value="InterPro"/>
</dbReference>
<dbReference type="PANTHER" id="PTHR13767:SF2">
    <property type="entry name" value="PSEUDOURIDYLATE SYNTHASE TRUB1"/>
    <property type="match status" value="1"/>
</dbReference>
<comment type="catalytic activity">
    <reaction evidence="1 5">
        <text>uridine(55) in tRNA = pseudouridine(55) in tRNA</text>
        <dbReference type="Rhea" id="RHEA:42532"/>
        <dbReference type="Rhea" id="RHEA-COMP:10101"/>
        <dbReference type="Rhea" id="RHEA-COMP:10102"/>
        <dbReference type="ChEBI" id="CHEBI:65314"/>
        <dbReference type="ChEBI" id="CHEBI:65315"/>
        <dbReference type="EC" id="5.4.99.25"/>
    </reaction>
</comment>
<evidence type="ECO:0000256" key="3">
    <source>
        <dbReference type="ARBA" id="ARBA00022694"/>
    </source>
</evidence>
<evidence type="ECO:0000256" key="1">
    <source>
        <dbReference type="ARBA" id="ARBA00000385"/>
    </source>
</evidence>
<dbReference type="InterPro" id="IPR020103">
    <property type="entry name" value="PsdUridine_synth_cat_dom_sf"/>
</dbReference>
<dbReference type="PATRIC" id="fig|1410657.5.peg.803"/>
<dbReference type="RefSeq" id="WP_031588708.1">
    <property type="nucleotide sequence ID" value="NZ_JNKN01000005.1"/>
</dbReference>
<evidence type="ECO:0000313" key="8">
    <source>
        <dbReference type="EMBL" id="KRN51300.1"/>
    </source>
</evidence>
<dbReference type="Pfam" id="PF16198">
    <property type="entry name" value="TruB_C_2"/>
    <property type="match status" value="1"/>
</dbReference>
<dbReference type="InterPro" id="IPR014780">
    <property type="entry name" value="tRNA_psdUridine_synth_TruB"/>
</dbReference>
<dbReference type="SUPFAM" id="SSF55120">
    <property type="entry name" value="Pseudouridine synthase"/>
    <property type="match status" value="1"/>
</dbReference>
<dbReference type="GO" id="GO:0031119">
    <property type="term" value="P:tRNA pseudouridine synthesis"/>
    <property type="evidence" value="ECO:0007669"/>
    <property type="project" value="UniProtKB-UniRule"/>
</dbReference>
<dbReference type="NCBIfam" id="TIGR00431">
    <property type="entry name" value="TruB"/>
    <property type="match status" value="1"/>
</dbReference>
<dbReference type="EMBL" id="JQBL01000002">
    <property type="protein sequence ID" value="KRN51300.1"/>
    <property type="molecule type" value="Genomic_DNA"/>
</dbReference>
<dbReference type="FunFam" id="3.30.2350.10:FF:000011">
    <property type="entry name" value="tRNA pseudouridine synthase B"/>
    <property type="match status" value="1"/>
</dbReference>
<comment type="similarity">
    <text evidence="2 5">Belongs to the pseudouridine synthase TruB family. Type 1 subfamily.</text>
</comment>
<feature type="domain" description="tRNA pseudouridylate synthase B C-terminal" evidence="7">
    <location>
        <begin position="171"/>
        <end position="212"/>
    </location>
</feature>
<dbReference type="AlphaFoldDB" id="A0A0R2HP33"/>
<comment type="function">
    <text evidence="5">Responsible for synthesis of pseudouridine from uracil-55 in the psi GC loop of transfer RNAs.</text>
</comment>
<dbReference type="CDD" id="cd02573">
    <property type="entry name" value="PseudoU_synth_EcTruB"/>
    <property type="match status" value="1"/>
</dbReference>
<feature type="active site" description="Nucleophile" evidence="5">
    <location>
        <position position="39"/>
    </location>
</feature>
<dbReference type="GO" id="GO:1990481">
    <property type="term" value="P:mRNA pseudouridine synthesis"/>
    <property type="evidence" value="ECO:0007669"/>
    <property type="project" value="TreeGrafter"/>
</dbReference>
<dbReference type="InterPro" id="IPR002501">
    <property type="entry name" value="PsdUridine_synth_N"/>
</dbReference>
<reference evidence="8 9" key="1">
    <citation type="journal article" date="2015" name="Genome Announc.">
        <title>Expanding the biotechnology potential of lactobacilli through comparative genomics of 213 strains and associated genera.</title>
        <authorList>
            <person name="Sun Z."/>
            <person name="Harris H.M."/>
            <person name="McCann A."/>
            <person name="Guo C."/>
            <person name="Argimon S."/>
            <person name="Zhang W."/>
            <person name="Yang X."/>
            <person name="Jeffery I.B."/>
            <person name="Cooney J.C."/>
            <person name="Kagawa T.F."/>
            <person name="Liu W."/>
            <person name="Song Y."/>
            <person name="Salvetti E."/>
            <person name="Wrobel A."/>
            <person name="Rasinkangas P."/>
            <person name="Parkhill J."/>
            <person name="Rea M.C."/>
            <person name="O'Sullivan O."/>
            <person name="Ritari J."/>
            <person name="Douillard F.P."/>
            <person name="Paul Ross R."/>
            <person name="Yang R."/>
            <person name="Briner A.E."/>
            <person name="Felis G.E."/>
            <person name="de Vos W.M."/>
            <person name="Barrangou R."/>
            <person name="Klaenhammer T.R."/>
            <person name="Caufield P.W."/>
            <person name="Cui Y."/>
            <person name="Zhang H."/>
            <person name="O'Toole P.W."/>
        </authorList>
    </citation>
    <scope>NUCLEOTIDE SEQUENCE [LARGE SCALE GENOMIC DNA]</scope>
    <source>
        <strain evidence="8 9">DSM 20405</strain>
    </source>
</reference>
<comment type="caution">
    <text evidence="8">The sequence shown here is derived from an EMBL/GenBank/DDBJ whole genome shotgun (WGS) entry which is preliminary data.</text>
</comment>